<evidence type="ECO:0000313" key="3">
    <source>
        <dbReference type="EMBL" id="TDE39491.1"/>
    </source>
</evidence>
<keyword evidence="1" id="KW-0560">Oxidoreductase</keyword>
<evidence type="ECO:0000256" key="1">
    <source>
        <dbReference type="ARBA" id="ARBA00023002"/>
    </source>
</evidence>
<dbReference type="Gene3D" id="3.50.50.60">
    <property type="entry name" value="FAD/NAD(P)-binding domain"/>
    <property type="match status" value="1"/>
</dbReference>
<evidence type="ECO:0000313" key="4">
    <source>
        <dbReference type="Proteomes" id="UP000295136"/>
    </source>
</evidence>
<proteinExistence type="predicted"/>
<dbReference type="InterPro" id="IPR006076">
    <property type="entry name" value="FAD-dep_OxRdtase"/>
</dbReference>
<accession>A0A4R5EX06</accession>
<gene>
    <name evidence="3" type="ORF">E1295_32730</name>
</gene>
<name>A0A4R5EX06_9ACTN</name>
<reference evidence="3 4" key="1">
    <citation type="submission" date="2019-03" db="EMBL/GenBank/DDBJ databases">
        <title>Draft genome sequences of novel Actinobacteria.</title>
        <authorList>
            <person name="Sahin N."/>
            <person name="Ay H."/>
            <person name="Saygin H."/>
        </authorList>
    </citation>
    <scope>NUCLEOTIDE SEQUENCE [LARGE SCALE GENOMIC DNA]</scope>
    <source>
        <strain evidence="3 4">6K102</strain>
    </source>
</reference>
<dbReference type="PANTHER" id="PTHR13847:SF287">
    <property type="entry name" value="FAD-DEPENDENT OXIDOREDUCTASE DOMAIN-CONTAINING PROTEIN 1"/>
    <property type="match status" value="1"/>
</dbReference>
<dbReference type="PANTHER" id="PTHR13847">
    <property type="entry name" value="SARCOSINE DEHYDROGENASE-RELATED"/>
    <property type="match status" value="1"/>
</dbReference>
<dbReference type="GO" id="GO:0005737">
    <property type="term" value="C:cytoplasm"/>
    <property type="evidence" value="ECO:0007669"/>
    <property type="project" value="TreeGrafter"/>
</dbReference>
<dbReference type="AlphaFoldDB" id="A0A4R5EX06"/>
<dbReference type="EMBL" id="SMLD01000114">
    <property type="protein sequence ID" value="TDE39491.1"/>
    <property type="molecule type" value="Genomic_DNA"/>
</dbReference>
<comment type="caution">
    <text evidence="3">The sequence shown here is derived from an EMBL/GenBank/DDBJ whole genome shotgun (WGS) entry which is preliminary data.</text>
</comment>
<evidence type="ECO:0000259" key="2">
    <source>
        <dbReference type="Pfam" id="PF01266"/>
    </source>
</evidence>
<sequence>MQEVSAVPEVIVVGAGVTGTSTAFHLAERGARSVTVIDARHAGEGMSSRSSALVRMHYTFEQEVRLAVDSLTFFRDWPERVGRPSVFHECGFVRIVSPGEAGLLRENVKMQRACGAEAEVITADDLLELEPGWRADDVVAAAYEPRAGYGDGAIVAGDLLSRAREEGVAYRPNTRVRALVESGGRIRGVRTDQGDIMADLVILATGVWTRPLLAAVGADLPIEPEYHEVAVLRDQPGSPAGRTACIDSGTRSYFRPEPGAGLLLGDFIGPRDGIDPDDFPQTPRDDSVVELVGRVTRRVPALASAGISRGVTGVYDMSPDARPMLGPVAGLEGLIVAAGFSGMGFKICPAVGRALAELTLGEQQTVDISAFSPDRFAAGNPITPPYAYADD</sequence>
<dbReference type="Proteomes" id="UP000295136">
    <property type="component" value="Unassembled WGS sequence"/>
</dbReference>
<dbReference type="Pfam" id="PF01266">
    <property type="entry name" value="DAO"/>
    <property type="match status" value="1"/>
</dbReference>
<dbReference type="SUPFAM" id="SSF51905">
    <property type="entry name" value="FAD/NAD(P)-binding domain"/>
    <property type="match status" value="1"/>
</dbReference>
<protein>
    <submittedName>
        <fullName evidence="3">FAD-binding oxidoreductase</fullName>
    </submittedName>
</protein>
<dbReference type="Gene3D" id="3.30.9.10">
    <property type="entry name" value="D-Amino Acid Oxidase, subunit A, domain 2"/>
    <property type="match status" value="1"/>
</dbReference>
<organism evidence="3 4">
    <name type="scientific">Nonomuraea mesophila</name>
    <dbReference type="NCBI Taxonomy" id="2530382"/>
    <lineage>
        <taxon>Bacteria</taxon>
        <taxon>Bacillati</taxon>
        <taxon>Actinomycetota</taxon>
        <taxon>Actinomycetes</taxon>
        <taxon>Streptosporangiales</taxon>
        <taxon>Streptosporangiaceae</taxon>
        <taxon>Nonomuraea</taxon>
    </lineage>
</organism>
<feature type="domain" description="FAD dependent oxidoreductase" evidence="2">
    <location>
        <begin position="10"/>
        <end position="358"/>
    </location>
</feature>
<dbReference type="InterPro" id="IPR036188">
    <property type="entry name" value="FAD/NAD-bd_sf"/>
</dbReference>
<keyword evidence="4" id="KW-1185">Reference proteome</keyword>
<dbReference type="GO" id="GO:0016491">
    <property type="term" value="F:oxidoreductase activity"/>
    <property type="evidence" value="ECO:0007669"/>
    <property type="project" value="UniProtKB-KW"/>
</dbReference>